<reference evidence="2 3" key="1">
    <citation type="journal article" date="2013" name="Genome Biol.">
        <title>The genome sequence of the most widely cultivated cacao type and its use to identify candidate genes regulating pod color.</title>
        <authorList>
            <person name="Motamayor J.C."/>
            <person name="Mockaitis K."/>
            <person name="Schmutz J."/>
            <person name="Haiminen N."/>
            <person name="Iii D.L."/>
            <person name="Cornejo O."/>
            <person name="Findley S.D."/>
            <person name="Zheng P."/>
            <person name="Utro F."/>
            <person name="Royaert S."/>
            <person name="Saski C."/>
            <person name="Jenkins J."/>
            <person name="Podicheti R."/>
            <person name="Zhao M."/>
            <person name="Scheffler B.E."/>
            <person name="Stack J.C."/>
            <person name="Feltus F.A."/>
            <person name="Mustiga G.M."/>
            <person name="Amores F."/>
            <person name="Phillips W."/>
            <person name="Marelli J.P."/>
            <person name="May G.D."/>
            <person name="Shapiro H."/>
            <person name="Ma J."/>
            <person name="Bustamante C.D."/>
            <person name="Schnell R.J."/>
            <person name="Main D."/>
            <person name="Gilbert D."/>
            <person name="Parida L."/>
            <person name="Kuhn D.N."/>
        </authorList>
    </citation>
    <scope>NUCLEOTIDE SEQUENCE [LARGE SCALE GENOMIC DNA]</scope>
    <source>
        <strain evidence="3">cv. Matina 1-6</strain>
    </source>
</reference>
<dbReference type="Gramene" id="EOY22089">
    <property type="protein sequence ID" value="EOY22089"/>
    <property type="gene ID" value="TCM_014282"/>
</dbReference>
<name>A0A061G4Y0_THECC</name>
<evidence type="ECO:0000313" key="3">
    <source>
        <dbReference type="Proteomes" id="UP000026915"/>
    </source>
</evidence>
<keyword evidence="3" id="KW-1185">Reference proteome</keyword>
<dbReference type="InParanoid" id="A0A061G4Y0"/>
<evidence type="ECO:0000313" key="2">
    <source>
        <dbReference type="EMBL" id="EOY22089.1"/>
    </source>
</evidence>
<sequence>MEGYRAKKNLEREDRIQAPPDKTRVGCKAIIYIEDEKTSRTNVLTNKNGHEDVASKDHESHFLSQNITLLNPSHVTTKGCPQSLRMKGALK</sequence>
<gene>
    <name evidence="2" type="ORF">TCM_014282</name>
</gene>
<dbReference type="HOGENOM" id="CLU_2431408_0_0_1"/>
<organism evidence="2 3">
    <name type="scientific">Theobroma cacao</name>
    <name type="common">Cacao</name>
    <name type="synonym">Cocoa</name>
    <dbReference type="NCBI Taxonomy" id="3641"/>
    <lineage>
        <taxon>Eukaryota</taxon>
        <taxon>Viridiplantae</taxon>
        <taxon>Streptophyta</taxon>
        <taxon>Embryophyta</taxon>
        <taxon>Tracheophyta</taxon>
        <taxon>Spermatophyta</taxon>
        <taxon>Magnoliopsida</taxon>
        <taxon>eudicotyledons</taxon>
        <taxon>Gunneridae</taxon>
        <taxon>Pentapetalae</taxon>
        <taxon>rosids</taxon>
        <taxon>malvids</taxon>
        <taxon>Malvales</taxon>
        <taxon>Malvaceae</taxon>
        <taxon>Byttnerioideae</taxon>
        <taxon>Theobroma</taxon>
    </lineage>
</organism>
<feature type="region of interest" description="Disordered" evidence="1">
    <location>
        <begin position="1"/>
        <end position="21"/>
    </location>
</feature>
<dbReference type="Proteomes" id="UP000026915">
    <property type="component" value="Chromosome 3"/>
</dbReference>
<accession>A0A061G4Y0</accession>
<dbReference type="AlphaFoldDB" id="A0A061G4Y0"/>
<proteinExistence type="predicted"/>
<protein>
    <submittedName>
        <fullName evidence="2">Uncharacterized protein</fullName>
    </submittedName>
</protein>
<dbReference type="EMBL" id="CM001881">
    <property type="protein sequence ID" value="EOY22089.1"/>
    <property type="molecule type" value="Genomic_DNA"/>
</dbReference>
<evidence type="ECO:0000256" key="1">
    <source>
        <dbReference type="SAM" id="MobiDB-lite"/>
    </source>
</evidence>